<feature type="compositionally biased region" description="Basic and acidic residues" evidence="1">
    <location>
        <begin position="357"/>
        <end position="377"/>
    </location>
</feature>
<dbReference type="PANTHER" id="PTHR33098">
    <property type="entry name" value="COTTON FIBER (DUF761)"/>
    <property type="match status" value="1"/>
</dbReference>
<dbReference type="InterPro" id="IPR008480">
    <property type="entry name" value="DUF761_pln"/>
</dbReference>
<evidence type="ECO:0000313" key="3">
    <source>
        <dbReference type="EMBL" id="KAI9185146.1"/>
    </source>
</evidence>
<protein>
    <recommendedName>
        <fullName evidence="2">DUF4408 domain-containing protein</fullName>
    </recommendedName>
</protein>
<sequence>MSIFSSSGNLTFSLKVGLVSTSVLSTALLLKFFFPLISEFVASDIPVFWNVVLQWLKPPYLYLVINFIIISIVASAKLQQKDGSAAAGAAPDKVVLSGDVRIGYDRSTVEYDDVMMRDLATEKVVLSGDVRSGYDRSTVEYDDVMMRDLAPEKVVMPSDVLTGYDYRVAYNDVVRDLAPEKVLLSSDVRTGGYDAVYDDYVRDLSEQEDEKKNVGDSETAVEFNGEVDVVPVPLQLQRRSDSMEFLESLFEKEKGKLREKPPASARFGQKKAVKASPEGGKALKVSKSKRSDTLESTWKTITEGRAMPLNRHLKKSDTWDTQVRHNTPPPAPKMKKSDTYNDRMTTEGGDGGGDNPGRLRREPSVGKLKKEPSLSQDELNRRVEAFINNFNEEMRLQRQRSLDQYNEMISTRG</sequence>
<reference evidence="3" key="1">
    <citation type="journal article" date="2022" name="Plant J.">
        <title>Strategies of tolerance reflected in two North American maple genomes.</title>
        <authorList>
            <person name="McEvoy S.L."/>
            <person name="Sezen U.U."/>
            <person name="Trouern-Trend A."/>
            <person name="McMahon S.M."/>
            <person name="Schaberg P.G."/>
            <person name="Yang J."/>
            <person name="Wegrzyn J.L."/>
            <person name="Swenson N.G."/>
        </authorList>
    </citation>
    <scope>NUCLEOTIDE SEQUENCE</scope>
    <source>
        <strain evidence="3">91603</strain>
    </source>
</reference>
<name>A0AAD5NUT5_ACENE</name>
<dbReference type="Pfam" id="PF05553">
    <property type="entry name" value="DUF761"/>
    <property type="match status" value="1"/>
</dbReference>
<evidence type="ECO:0000313" key="4">
    <source>
        <dbReference type="Proteomes" id="UP001064489"/>
    </source>
</evidence>
<keyword evidence="4" id="KW-1185">Reference proteome</keyword>
<evidence type="ECO:0000259" key="2">
    <source>
        <dbReference type="Pfam" id="PF14364"/>
    </source>
</evidence>
<accession>A0AAD5NUT5</accession>
<feature type="domain" description="DUF4408" evidence="2">
    <location>
        <begin position="46"/>
        <end position="78"/>
    </location>
</feature>
<reference evidence="3" key="2">
    <citation type="submission" date="2023-02" db="EMBL/GenBank/DDBJ databases">
        <authorList>
            <person name="Swenson N.G."/>
            <person name="Wegrzyn J.L."/>
            <person name="Mcevoy S.L."/>
        </authorList>
    </citation>
    <scope>NUCLEOTIDE SEQUENCE</scope>
    <source>
        <strain evidence="3">91603</strain>
        <tissue evidence="3">Leaf</tissue>
    </source>
</reference>
<feature type="region of interest" description="Disordered" evidence="1">
    <location>
        <begin position="316"/>
        <end position="377"/>
    </location>
</feature>
<dbReference type="Proteomes" id="UP001064489">
    <property type="component" value="Chromosome 3"/>
</dbReference>
<evidence type="ECO:0000256" key="1">
    <source>
        <dbReference type="SAM" id="MobiDB-lite"/>
    </source>
</evidence>
<dbReference type="InterPro" id="IPR025520">
    <property type="entry name" value="DUF4408"/>
</dbReference>
<dbReference type="EMBL" id="JAJSOW010000100">
    <property type="protein sequence ID" value="KAI9185146.1"/>
    <property type="molecule type" value="Genomic_DNA"/>
</dbReference>
<feature type="region of interest" description="Disordered" evidence="1">
    <location>
        <begin position="256"/>
        <end position="294"/>
    </location>
</feature>
<gene>
    <name evidence="3" type="ORF">LWI28_004699</name>
</gene>
<dbReference type="Pfam" id="PF14364">
    <property type="entry name" value="DUF4408"/>
    <property type="match status" value="1"/>
</dbReference>
<dbReference type="PANTHER" id="PTHR33098:SF117">
    <property type="entry name" value="COTTON FIBER (DUF761)"/>
    <property type="match status" value="1"/>
</dbReference>
<proteinExistence type="predicted"/>
<dbReference type="AlphaFoldDB" id="A0AAD5NUT5"/>
<comment type="caution">
    <text evidence="3">The sequence shown here is derived from an EMBL/GenBank/DDBJ whole genome shotgun (WGS) entry which is preliminary data.</text>
</comment>
<organism evidence="3 4">
    <name type="scientific">Acer negundo</name>
    <name type="common">Box elder</name>
    <dbReference type="NCBI Taxonomy" id="4023"/>
    <lineage>
        <taxon>Eukaryota</taxon>
        <taxon>Viridiplantae</taxon>
        <taxon>Streptophyta</taxon>
        <taxon>Embryophyta</taxon>
        <taxon>Tracheophyta</taxon>
        <taxon>Spermatophyta</taxon>
        <taxon>Magnoliopsida</taxon>
        <taxon>eudicotyledons</taxon>
        <taxon>Gunneridae</taxon>
        <taxon>Pentapetalae</taxon>
        <taxon>rosids</taxon>
        <taxon>malvids</taxon>
        <taxon>Sapindales</taxon>
        <taxon>Sapindaceae</taxon>
        <taxon>Hippocastanoideae</taxon>
        <taxon>Acereae</taxon>
        <taxon>Acer</taxon>
    </lineage>
</organism>
<feature type="compositionally biased region" description="Basic and acidic residues" evidence="1">
    <location>
        <begin position="335"/>
        <end position="345"/>
    </location>
</feature>